<dbReference type="RefSeq" id="WP_083038576.1">
    <property type="nucleotide sequence ID" value="NZ_CP020557.1"/>
</dbReference>
<sequence>MLMEWLDPALEKRTWEIVEICERENIDLYKKFDYHLGKLKRSVQFDSIDDLQILEDLFIQKNLVVKLAYRIGFDDALKIKRELL</sequence>
<organism evidence="1 2">
    <name type="scientific">Paenibacillus larvae subsp. pulvifaciens</name>
    <dbReference type="NCBI Taxonomy" id="1477"/>
    <lineage>
        <taxon>Bacteria</taxon>
        <taxon>Bacillati</taxon>
        <taxon>Bacillota</taxon>
        <taxon>Bacilli</taxon>
        <taxon>Bacillales</taxon>
        <taxon>Paenibacillaceae</taxon>
        <taxon>Paenibacillus</taxon>
    </lineage>
</organism>
<gene>
    <name evidence="1" type="ORF">B7C51_03060</name>
</gene>
<evidence type="ECO:0000313" key="2">
    <source>
        <dbReference type="Proteomes" id="UP000192727"/>
    </source>
</evidence>
<protein>
    <submittedName>
        <fullName evidence="1">Uncharacterized protein</fullName>
    </submittedName>
</protein>
<accession>A0A1V0UPE3</accession>
<reference evidence="1 2" key="1">
    <citation type="submission" date="2017-03" db="EMBL/GenBank/DDBJ databases">
        <title>Paenibacillus larvae genome sequencing.</title>
        <authorList>
            <person name="Dingman D.W."/>
        </authorList>
    </citation>
    <scope>NUCLEOTIDE SEQUENCE [LARGE SCALE GENOMIC DNA]</scope>
    <source>
        <strain evidence="1 2">SAG 10367</strain>
    </source>
</reference>
<proteinExistence type="predicted"/>
<dbReference type="AlphaFoldDB" id="A0A1V0UPE3"/>
<name>A0A1V0UPE3_9BACL</name>
<evidence type="ECO:0000313" key="1">
    <source>
        <dbReference type="EMBL" id="ARF67001.1"/>
    </source>
</evidence>
<dbReference type="EMBL" id="CP020557">
    <property type="protein sequence ID" value="ARF67001.1"/>
    <property type="molecule type" value="Genomic_DNA"/>
</dbReference>
<dbReference type="Proteomes" id="UP000192727">
    <property type="component" value="Chromosome"/>
</dbReference>